<sequence length="113" mass="13071">MRRRMKMCPMLACLYCNISMCPMLACLCWTISMCPMLACFCCTISVRGLTDYFEIGWFKGYLGLRVNETGQWVSNALLTVDKSVTYYYKCIGFKIISETYSNVTSQFTLLSWH</sequence>
<dbReference type="AlphaFoldDB" id="A0A8D8Z5M4"/>
<protein>
    <submittedName>
        <fullName evidence="2">Uncharacterized protein</fullName>
    </submittedName>
</protein>
<reference evidence="2" key="1">
    <citation type="submission" date="2021-05" db="EMBL/GenBank/DDBJ databases">
        <authorList>
            <person name="Alioto T."/>
            <person name="Alioto T."/>
            <person name="Gomez Garrido J."/>
        </authorList>
    </citation>
    <scope>NUCLEOTIDE SEQUENCE</scope>
</reference>
<feature type="signal peptide" evidence="1">
    <location>
        <begin position="1"/>
        <end position="25"/>
    </location>
</feature>
<keyword evidence="1" id="KW-0732">Signal</keyword>
<feature type="chain" id="PRO_5034486334" evidence="1">
    <location>
        <begin position="26"/>
        <end position="113"/>
    </location>
</feature>
<name>A0A8D8Z5M4_9HEMI</name>
<evidence type="ECO:0000256" key="1">
    <source>
        <dbReference type="SAM" id="SignalP"/>
    </source>
</evidence>
<organism evidence="2">
    <name type="scientific">Cacopsylla melanoneura</name>
    <dbReference type="NCBI Taxonomy" id="428564"/>
    <lineage>
        <taxon>Eukaryota</taxon>
        <taxon>Metazoa</taxon>
        <taxon>Ecdysozoa</taxon>
        <taxon>Arthropoda</taxon>
        <taxon>Hexapoda</taxon>
        <taxon>Insecta</taxon>
        <taxon>Pterygota</taxon>
        <taxon>Neoptera</taxon>
        <taxon>Paraneoptera</taxon>
        <taxon>Hemiptera</taxon>
        <taxon>Sternorrhyncha</taxon>
        <taxon>Psylloidea</taxon>
        <taxon>Psyllidae</taxon>
        <taxon>Psyllinae</taxon>
        <taxon>Cacopsylla</taxon>
    </lineage>
</organism>
<accession>A0A8D8Z5M4</accession>
<proteinExistence type="predicted"/>
<evidence type="ECO:0000313" key="2">
    <source>
        <dbReference type="EMBL" id="CAG6741378.1"/>
    </source>
</evidence>
<dbReference type="EMBL" id="HBUF01425867">
    <property type="protein sequence ID" value="CAG6741378.1"/>
    <property type="molecule type" value="Transcribed_RNA"/>
</dbReference>